<dbReference type="PANTHER" id="PTHR36380:SF1">
    <property type="entry name" value="OS01G0755100 PROTEIN"/>
    <property type="match status" value="1"/>
</dbReference>
<name>A0AAW1XI35_RUBAR</name>
<evidence type="ECO:0000313" key="2">
    <source>
        <dbReference type="EMBL" id="KAK9936541.1"/>
    </source>
</evidence>
<dbReference type="InterPro" id="IPR038777">
    <property type="entry name" value="At4g18490-like"/>
</dbReference>
<sequence>MTKSIEESDQQSHLPETAMSTEPYAKQTTHDFLNSSPLDIGCSGSNNGDRSMSDSAILTENDEVAKGDLDIGETSATLVLCKTPHDIKSITGNENSTLKLPLFTQASDSTVDKVMLRNQSEAGEFHSKISKRLEDTGSHLYQPPLIGAKSLLSGNKKIGTKQLHSAIEKGVGSCNTWKGGL</sequence>
<comment type="caution">
    <text evidence="2">The sequence shown here is derived from an EMBL/GenBank/DDBJ whole genome shotgun (WGS) entry which is preliminary data.</text>
</comment>
<organism evidence="2 3">
    <name type="scientific">Rubus argutus</name>
    <name type="common">Southern blackberry</name>
    <dbReference type="NCBI Taxonomy" id="59490"/>
    <lineage>
        <taxon>Eukaryota</taxon>
        <taxon>Viridiplantae</taxon>
        <taxon>Streptophyta</taxon>
        <taxon>Embryophyta</taxon>
        <taxon>Tracheophyta</taxon>
        <taxon>Spermatophyta</taxon>
        <taxon>Magnoliopsida</taxon>
        <taxon>eudicotyledons</taxon>
        <taxon>Gunneridae</taxon>
        <taxon>Pentapetalae</taxon>
        <taxon>rosids</taxon>
        <taxon>fabids</taxon>
        <taxon>Rosales</taxon>
        <taxon>Rosaceae</taxon>
        <taxon>Rosoideae</taxon>
        <taxon>Rosoideae incertae sedis</taxon>
        <taxon>Rubus</taxon>
    </lineage>
</organism>
<accession>A0AAW1XI35</accession>
<keyword evidence="3" id="KW-1185">Reference proteome</keyword>
<dbReference type="AlphaFoldDB" id="A0AAW1XI35"/>
<dbReference type="Proteomes" id="UP001457282">
    <property type="component" value="Unassembled WGS sequence"/>
</dbReference>
<protein>
    <submittedName>
        <fullName evidence="2">Uncharacterized protein</fullName>
    </submittedName>
</protein>
<feature type="region of interest" description="Disordered" evidence="1">
    <location>
        <begin position="31"/>
        <end position="53"/>
    </location>
</feature>
<dbReference type="EMBL" id="JBEDUW010000003">
    <property type="protein sequence ID" value="KAK9936541.1"/>
    <property type="molecule type" value="Genomic_DNA"/>
</dbReference>
<evidence type="ECO:0000313" key="3">
    <source>
        <dbReference type="Proteomes" id="UP001457282"/>
    </source>
</evidence>
<reference evidence="2 3" key="1">
    <citation type="journal article" date="2023" name="G3 (Bethesda)">
        <title>A chromosome-length genome assembly and annotation of blackberry (Rubus argutus, cv. 'Hillquist').</title>
        <authorList>
            <person name="Bruna T."/>
            <person name="Aryal R."/>
            <person name="Dudchenko O."/>
            <person name="Sargent D.J."/>
            <person name="Mead D."/>
            <person name="Buti M."/>
            <person name="Cavallini A."/>
            <person name="Hytonen T."/>
            <person name="Andres J."/>
            <person name="Pham M."/>
            <person name="Weisz D."/>
            <person name="Mascagni F."/>
            <person name="Usai G."/>
            <person name="Natali L."/>
            <person name="Bassil N."/>
            <person name="Fernandez G.E."/>
            <person name="Lomsadze A."/>
            <person name="Armour M."/>
            <person name="Olukolu B."/>
            <person name="Poorten T."/>
            <person name="Britton C."/>
            <person name="Davik J."/>
            <person name="Ashrafi H."/>
            <person name="Aiden E.L."/>
            <person name="Borodovsky M."/>
            <person name="Worthington M."/>
        </authorList>
    </citation>
    <scope>NUCLEOTIDE SEQUENCE [LARGE SCALE GENOMIC DNA]</scope>
    <source>
        <strain evidence="2">PI 553951</strain>
    </source>
</reference>
<gene>
    <name evidence="2" type="ORF">M0R45_013377</name>
</gene>
<dbReference type="PANTHER" id="PTHR36380">
    <property type="entry name" value="BNAA03G58330D PROTEIN"/>
    <property type="match status" value="1"/>
</dbReference>
<proteinExistence type="predicted"/>
<evidence type="ECO:0000256" key="1">
    <source>
        <dbReference type="SAM" id="MobiDB-lite"/>
    </source>
</evidence>